<proteinExistence type="inferred from homology"/>
<comment type="subunit">
    <text evidence="7">The 4 large subunits of the cytochrome b6-f complex are cytochrome b6, subunit IV (17 kDa polypeptide, PetD), cytochrome f and the Rieske protein, while the 4 small subunits are PetG, PetL, PetM and PetN. The complex functions as a dimer.</text>
</comment>
<dbReference type="GO" id="GO:0009512">
    <property type="term" value="C:cytochrome b6f complex"/>
    <property type="evidence" value="ECO:0007669"/>
    <property type="project" value="InterPro"/>
</dbReference>
<comment type="function">
    <text evidence="7">Component of the cytochrome b6-f complex, which mediates electron transfer between photosystem II (PSII) and photosystem I (PSI), cyclic electron flow around PSI, and state transitions. PetG is required for either the stability or assembly of the cytochrome b6-f complex.</text>
</comment>
<evidence type="ECO:0000256" key="3">
    <source>
        <dbReference type="ARBA" id="ARBA00022692"/>
    </source>
</evidence>
<keyword evidence="7" id="KW-0602">Photosynthesis</keyword>
<dbReference type="NCBIfam" id="NF001907">
    <property type="entry name" value="PRK00665.1"/>
    <property type="match status" value="1"/>
</dbReference>
<dbReference type="OrthoDB" id="428448at2"/>
<keyword evidence="5 7" id="KW-1133">Transmembrane helix</keyword>
<comment type="similarity">
    <text evidence="7">Belongs to the PetG family.</text>
</comment>
<organism evidence="9 10">
    <name type="scientific">Brunnivagina elsteri CCALA 953</name>
    <dbReference type="NCBI Taxonomy" id="987040"/>
    <lineage>
        <taxon>Bacteria</taxon>
        <taxon>Bacillati</taxon>
        <taxon>Cyanobacteriota</taxon>
        <taxon>Cyanophyceae</taxon>
        <taxon>Nostocales</taxon>
        <taxon>Calotrichaceae</taxon>
        <taxon>Brunnivagina</taxon>
    </lineage>
</organism>
<keyword evidence="2 7" id="KW-0813">Transport</keyword>
<dbReference type="GO" id="GO:0031676">
    <property type="term" value="C:plasma membrane-derived thylakoid membrane"/>
    <property type="evidence" value="ECO:0007669"/>
    <property type="project" value="UniProtKB-SubCell"/>
</dbReference>
<evidence type="ECO:0000313" key="9">
    <source>
        <dbReference type="EMBL" id="PAX52186.1"/>
    </source>
</evidence>
<dbReference type="EMBL" id="NTFS01000272">
    <property type="protein sequence ID" value="PAX52186.1"/>
    <property type="molecule type" value="Genomic_DNA"/>
</dbReference>
<dbReference type="InterPro" id="IPR036099">
    <property type="entry name" value="Cyt_6/f_cplx_su5_sf"/>
</dbReference>
<sequence>MVEPLLCGMVLGLSLITLSGLFYKAYIQYKRGNQLGI</sequence>
<keyword evidence="10" id="KW-1185">Reference proteome</keyword>
<evidence type="ECO:0000256" key="6">
    <source>
        <dbReference type="ARBA" id="ARBA00023136"/>
    </source>
</evidence>
<dbReference type="InterPro" id="IPR003683">
    <property type="entry name" value="Cyt_6/f_cplx_su5"/>
</dbReference>
<evidence type="ECO:0000256" key="1">
    <source>
        <dbReference type="ARBA" id="ARBA00004167"/>
    </source>
</evidence>
<dbReference type="GO" id="GO:0015979">
    <property type="term" value="P:photosynthesis"/>
    <property type="evidence" value="ECO:0007669"/>
    <property type="project" value="UniProtKB-KW"/>
</dbReference>
<dbReference type="SUPFAM" id="SSF103446">
    <property type="entry name" value="PetG subunit of the cytochrome b6f complex"/>
    <property type="match status" value="1"/>
</dbReference>
<evidence type="ECO:0000256" key="2">
    <source>
        <dbReference type="ARBA" id="ARBA00022448"/>
    </source>
</evidence>
<keyword evidence="3 7" id="KW-0812">Transmembrane</keyword>
<feature type="transmembrane region" description="Helical" evidence="8">
    <location>
        <begin position="6"/>
        <end position="27"/>
    </location>
</feature>
<evidence type="ECO:0000256" key="4">
    <source>
        <dbReference type="ARBA" id="ARBA00022982"/>
    </source>
</evidence>
<name>A0A2A2TEU2_9CYAN</name>
<evidence type="ECO:0000256" key="5">
    <source>
        <dbReference type="ARBA" id="ARBA00022989"/>
    </source>
</evidence>
<keyword evidence="4 7" id="KW-0249">Electron transport</keyword>
<dbReference type="PIRSF" id="PIRSF000034">
    <property type="entry name" value="Cyt_b6-f_V"/>
    <property type="match status" value="1"/>
</dbReference>
<comment type="caution">
    <text evidence="9">The sequence shown here is derived from an EMBL/GenBank/DDBJ whole genome shotgun (WGS) entry which is preliminary data.</text>
</comment>
<evidence type="ECO:0000256" key="7">
    <source>
        <dbReference type="HAMAP-Rule" id="MF_00432"/>
    </source>
</evidence>
<dbReference type="AlphaFoldDB" id="A0A2A2TEU2"/>
<evidence type="ECO:0000256" key="8">
    <source>
        <dbReference type="SAM" id="Phobius"/>
    </source>
</evidence>
<dbReference type="HAMAP" id="MF_00432">
    <property type="entry name" value="Cytb6_f_PetG"/>
    <property type="match status" value="1"/>
</dbReference>
<gene>
    <name evidence="7" type="primary">petG</name>
    <name evidence="9" type="ORF">CK510_20700</name>
</gene>
<dbReference type="Pfam" id="PF02529">
    <property type="entry name" value="PetG"/>
    <property type="match status" value="1"/>
</dbReference>
<protein>
    <recommendedName>
        <fullName evidence="7">Cytochrome b6-f complex subunit 5</fullName>
    </recommendedName>
    <alternativeName>
        <fullName evidence="7">Cytochrome b6-f complex subunit PetG</fullName>
    </alternativeName>
    <alternativeName>
        <fullName evidence="7">Cytochrome b6-f complex subunit V</fullName>
    </alternativeName>
</protein>
<keyword evidence="7" id="KW-0793">Thylakoid</keyword>
<keyword evidence="6 7" id="KW-0472">Membrane</keyword>
<comment type="subcellular location">
    <subcellularLocation>
        <location evidence="7">Cellular thylakoid membrane</location>
        <topology evidence="7">Single-pass membrane protein</topology>
    </subcellularLocation>
    <subcellularLocation>
        <location evidence="1">Membrane</location>
        <topology evidence="1">Single-pass membrane protein</topology>
    </subcellularLocation>
</comment>
<dbReference type="GO" id="GO:0017004">
    <property type="term" value="P:cytochrome complex assembly"/>
    <property type="evidence" value="ECO:0007669"/>
    <property type="project" value="UniProtKB-UniRule"/>
</dbReference>
<evidence type="ECO:0000313" key="10">
    <source>
        <dbReference type="Proteomes" id="UP000218238"/>
    </source>
</evidence>
<reference evidence="9 10" key="1">
    <citation type="submission" date="2017-08" db="EMBL/GenBank/DDBJ databases">
        <title>Draft genome sequence of filamentous cyanobacterium Calothrix elsteri CCALA 953.</title>
        <authorList>
            <person name="Gagunashvili A.N."/>
            <person name="Elster J."/>
            <person name="Andresson O.S."/>
        </authorList>
    </citation>
    <scope>NUCLEOTIDE SEQUENCE [LARGE SCALE GENOMIC DNA]</scope>
    <source>
        <strain evidence="9 10">CCALA 953</strain>
    </source>
</reference>
<dbReference type="Proteomes" id="UP000218238">
    <property type="component" value="Unassembled WGS sequence"/>
</dbReference>
<accession>A0A2A2TEU2</accession>